<dbReference type="AlphaFoldDB" id="A0A1Y1ZPP1"/>
<organism evidence="1 2">
    <name type="scientific">Clohesyomyces aquaticus</name>
    <dbReference type="NCBI Taxonomy" id="1231657"/>
    <lineage>
        <taxon>Eukaryota</taxon>
        <taxon>Fungi</taxon>
        <taxon>Dikarya</taxon>
        <taxon>Ascomycota</taxon>
        <taxon>Pezizomycotina</taxon>
        <taxon>Dothideomycetes</taxon>
        <taxon>Pleosporomycetidae</taxon>
        <taxon>Pleosporales</taxon>
        <taxon>Lindgomycetaceae</taxon>
        <taxon>Clohesyomyces</taxon>
    </lineage>
</organism>
<accession>A0A1Y1ZPP1</accession>
<keyword evidence="2" id="KW-1185">Reference proteome</keyword>
<dbReference type="Proteomes" id="UP000193144">
    <property type="component" value="Unassembled WGS sequence"/>
</dbReference>
<sequence length="177" mass="20831">MHLLLSRPPIHALPEPGCLVTTIGYQFPLFLLSIYIHQFLHLLQRSKQHSPIRHRLLCHCIVLNSSPRHRSVPEGPRHNPGTDRRVSDFWTCRAASHQRRTRLRPDAEVRREVWRILRTTRICCSGWIYCYGNDLNIGQMGMYRAYLIYCCQSIAYECILVYRYTTEHQSPKNSSQI</sequence>
<name>A0A1Y1ZPP1_9PLEO</name>
<comment type="caution">
    <text evidence="1">The sequence shown here is derived from an EMBL/GenBank/DDBJ whole genome shotgun (WGS) entry which is preliminary data.</text>
</comment>
<protein>
    <submittedName>
        <fullName evidence="1">Uncharacterized protein</fullName>
    </submittedName>
</protein>
<evidence type="ECO:0000313" key="2">
    <source>
        <dbReference type="Proteomes" id="UP000193144"/>
    </source>
</evidence>
<dbReference type="EMBL" id="MCFA01000057">
    <property type="protein sequence ID" value="ORY11785.1"/>
    <property type="molecule type" value="Genomic_DNA"/>
</dbReference>
<proteinExistence type="predicted"/>
<gene>
    <name evidence="1" type="ORF">BCR34DRAFT_314135</name>
</gene>
<evidence type="ECO:0000313" key="1">
    <source>
        <dbReference type="EMBL" id="ORY11785.1"/>
    </source>
</evidence>
<reference evidence="1 2" key="1">
    <citation type="submission" date="2016-07" db="EMBL/GenBank/DDBJ databases">
        <title>Pervasive Adenine N6-methylation of Active Genes in Fungi.</title>
        <authorList>
            <consortium name="DOE Joint Genome Institute"/>
            <person name="Mondo S.J."/>
            <person name="Dannebaum R.O."/>
            <person name="Kuo R.C."/>
            <person name="Labutti K."/>
            <person name="Haridas S."/>
            <person name="Kuo A."/>
            <person name="Salamov A."/>
            <person name="Ahrendt S.R."/>
            <person name="Lipzen A."/>
            <person name="Sullivan W."/>
            <person name="Andreopoulos W.B."/>
            <person name="Clum A."/>
            <person name="Lindquist E."/>
            <person name="Daum C."/>
            <person name="Ramamoorthy G.K."/>
            <person name="Gryganskyi A."/>
            <person name="Culley D."/>
            <person name="Magnuson J.K."/>
            <person name="James T.Y."/>
            <person name="O'Malley M.A."/>
            <person name="Stajich J.E."/>
            <person name="Spatafora J.W."/>
            <person name="Visel A."/>
            <person name="Grigoriev I.V."/>
        </authorList>
    </citation>
    <scope>NUCLEOTIDE SEQUENCE [LARGE SCALE GENOMIC DNA]</scope>
    <source>
        <strain evidence="1 2">CBS 115471</strain>
    </source>
</reference>